<evidence type="ECO:0000313" key="2">
    <source>
        <dbReference type="Proteomes" id="UP000294963"/>
    </source>
</evidence>
<dbReference type="Proteomes" id="UP000294963">
    <property type="component" value="Unassembled WGS sequence"/>
</dbReference>
<comment type="caution">
    <text evidence="1">The sequence shown here is derived from an EMBL/GenBank/DDBJ whole genome shotgun (WGS) entry which is preliminary data.</text>
</comment>
<organism evidence="1 2">
    <name type="scientific">Acinetobacter calcoaceticus</name>
    <dbReference type="NCBI Taxonomy" id="471"/>
    <lineage>
        <taxon>Bacteria</taxon>
        <taxon>Pseudomonadati</taxon>
        <taxon>Pseudomonadota</taxon>
        <taxon>Gammaproteobacteria</taxon>
        <taxon>Moraxellales</taxon>
        <taxon>Moraxellaceae</taxon>
        <taxon>Acinetobacter</taxon>
        <taxon>Acinetobacter calcoaceticus/baumannii complex</taxon>
    </lineage>
</organism>
<evidence type="ECO:0008006" key="3">
    <source>
        <dbReference type="Google" id="ProtNLM"/>
    </source>
</evidence>
<protein>
    <recommendedName>
        <fullName evidence="3">DUF2946 family protein</fullName>
    </recommendedName>
</protein>
<sequence length="164" mass="18767">MFKPSGLLLAFATMLLQIAVFLQPLLPEQYQIAPVCETISDALWRPTPEHIHSQVALEDRPLIQQIVQSGFKLHFIQQDRIKAAQVAKHSQQGHQGGHDHHDLSHQCQYCTVYGNLVLPTEFGIKEILVRIQVRLLAYIAQFNHVYFELQQLYLIPQSRAPPVI</sequence>
<keyword evidence="2" id="KW-1185">Reference proteome</keyword>
<proteinExistence type="predicted"/>
<name>A0A4R1XT63_ACICA</name>
<dbReference type="AlphaFoldDB" id="A0A4R1XT63"/>
<gene>
    <name evidence="1" type="ORF">EC844_11332</name>
</gene>
<evidence type="ECO:0000313" key="1">
    <source>
        <dbReference type="EMBL" id="TCM66432.1"/>
    </source>
</evidence>
<reference evidence="1 2" key="1">
    <citation type="submission" date="2019-03" db="EMBL/GenBank/DDBJ databases">
        <title>Genomic analyses of the natural microbiome of Caenorhabditis elegans.</title>
        <authorList>
            <person name="Samuel B."/>
        </authorList>
    </citation>
    <scope>NUCLEOTIDE SEQUENCE [LARGE SCALE GENOMIC DNA]</scope>
    <source>
        <strain evidence="1 2">JUb89</strain>
    </source>
</reference>
<accession>A0A4R1XT63</accession>
<dbReference type="EMBL" id="SLVJ01000013">
    <property type="protein sequence ID" value="TCM66432.1"/>
    <property type="molecule type" value="Genomic_DNA"/>
</dbReference>